<organism evidence="3 4">
    <name type="scientific">Mycolicibacterium iranicum</name>
    <name type="common">Mycobacterium iranicum</name>
    <dbReference type="NCBI Taxonomy" id="912594"/>
    <lineage>
        <taxon>Bacteria</taxon>
        <taxon>Bacillati</taxon>
        <taxon>Actinomycetota</taxon>
        <taxon>Actinomycetes</taxon>
        <taxon>Mycobacteriales</taxon>
        <taxon>Mycobacteriaceae</taxon>
        <taxon>Mycolicibacterium</taxon>
    </lineage>
</organism>
<dbReference type="InterPro" id="IPR013228">
    <property type="entry name" value="PE-PPE_C"/>
</dbReference>
<accession>A0A839Q5Y5</accession>
<reference evidence="3 4" key="1">
    <citation type="submission" date="2020-08" db="EMBL/GenBank/DDBJ databases">
        <title>The Agave Microbiome: Exploring the role of microbial communities in plant adaptations to desert environments.</title>
        <authorList>
            <person name="Partida-Martinez L.P."/>
        </authorList>
    </citation>
    <scope>NUCLEOTIDE SEQUENCE [LARGE SCALE GENOMIC DNA]</scope>
    <source>
        <strain evidence="3 4">AT2.18</strain>
    </source>
</reference>
<name>A0A839Q5Y5_MYCIR</name>
<dbReference type="Proteomes" id="UP000550501">
    <property type="component" value="Unassembled WGS sequence"/>
</dbReference>
<gene>
    <name evidence="3" type="ORF">FHR72_001762</name>
</gene>
<protein>
    <recommendedName>
        <fullName evidence="2">PE-PPE domain-containing protein</fullName>
    </recommendedName>
</protein>
<dbReference type="RefSeq" id="WP_183467544.1">
    <property type="nucleotide sequence ID" value="NZ_JACHVU010000003.1"/>
</dbReference>
<feature type="compositionally biased region" description="Low complexity" evidence="1">
    <location>
        <begin position="431"/>
        <end position="455"/>
    </location>
</feature>
<evidence type="ECO:0000256" key="1">
    <source>
        <dbReference type="SAM" id="MobiDB-lite"/>
    </source>
</evidence>
<dbReference type="EMBL" id="JACHVU010000003">
    <property type="protein sequence ID" value="MBB2990294.1"/>
    <property type="molecule type" value="Genomic_DNA"/>
</dbReference>
<evidence type="ECO:0000259" key="2">
    <source>
        <dbReference type="Pfam" id="PF08237"/>
    </source>
</evidence>
<feature type="compositionally biased region" description="Acidic residues" evidence="1">
    <location>
        <begin position="419"/>
        <end position="430"/>
    </location>
</feature>
<dbReference type="Pfam" id="PF08237">
    <property type="entry name" value="PE-PPE"/>
    <property type="match status" value="1"/>
</dbReference>
<evidence type="ECO:0000313" key="4">
    <source>
        <dbReference type="Proteomes" id="UP000550501"/>
    </source>
</evidence>
<comment type="caution">
    <text evidence="3">The sequence shown here is derived from an EMBL/GenBank/DDBJ whole genome shotgun (WGS) entry which is preliminary data.</text>
</comment>
<feature type="compositionally biased region" description="Polar residues" evidence="1">
    <location>
        <begin position="342"/>
        <end position="356"/>
    </location>
</feature>
<keyword evidence="4" id="KW-1185">Reference proteome</keyword>
<sequence>MRITKRGLRTTGIACGAAAASALLGMSTASPGWGVSTAIVIGGIGTPALHDVVMSQLLGGALQDYDQRVSVNWPAEARPYTGEDDMTLGQSIEIGQANLDAQIDEALAQLERDADGNPLEGEVVTVVGLSAGSLVVTETLRSWQTDNEEDPDADEINFVVVADSSRQEIIDDTEEYNEEYDYTYRQPPETVYDTVEVTGEYDGMADFPDRFSLTAIQNALIGSALVHVPTMFSDLSDIPKQNITVTENALGGTTVHYLVPAETLPLVQANPRLAPREAELRALIDRAYSRNDPANVAARLNGPDVPDSIQELVTPGGDDIEAGNVDLATAAALQEDAESDIATDTQDAPPSLSEQLSAAADDSTEDGAEAAEPTSSTIGATLEAAVERLTGGVDDEGTSALTPDADDQSDASGTAETNESTDAESADTESTDTGSTDTESADTASADTGSSDAGQ</sequence>
<feature type="region of interest" description="Disordered" evidence="1">
    <location>
        <begin position="338"/>
        <end position="379"/>
    </location>
</feature>
<proteinExistence type="predicted"/>
<feature type="domain" description="PE-PPE" evidence="2">
    <location>
        <begin position="67"/>
        <end position="288"/>
    </location>
</feature>
<feature type="region of interest" description="Disordered" evidence="1">
    <location>
        <begin position="391"/>
        <end position="455"/>
    </location>
</feature>
<evidence type="ECO:0000313" key="3">
    <source>
        <dbReference type="EMBL" id="MBB2990294.1"/>
    </source>
</evidence>
<dbReference type="AlphaFoldDB" id="A0A839Q5Y5"/>